<sequence>MKRFVRIADSSKDYELRMNDSGDECSSSTRIKRVGTSNPPEPQARRTLTHHDYTVAWICPLEVELIAALEMLDEEHERLSQSRTDHNVYHLGSVFGHNVVIAGLWNAGNNIAATVVTQLRMTFPNVQYGLLVGIGGGVPVVTDDGMIRLGHVVVSKPVGLYSGAIQYDRGKAEAGMFVRTGALAPPPPVLLLAAQALGAQRARSRQDPLMDNIRRIDTSVPGLSRYRFPGVEHDYLFPSSYIHQRRGLSCEEGGCDHAQRILRCAEGTPQSITVHRGTIASGELVLKDGIKRDLLSQEYGVLCFEMEAAGALSDFPCLVIRGISDYCDSHKNDQWHGFAAAAAAAYARHLFFHIPMDQATRRSPVSSDDPGVRRMIERSDENERQKIADWLSSTNYATFQAHFLEQRQEGTGRWLLETPEFRAWVKRERVLFCPGIPGAGKTILSSIVINHLQEHHAVDQNVGIAYIFFNYRQQDEQQLESIISNILKQLIQATGFIPDRVTELYERRRRHGSRPHRDDLLEALVAVAKFCSHVYLVVDALDECSESGGKRDAIISELLNFQQRCNVSLLATSRIIPEITARFEMFSSVEVRASDADVRRYAEGRLQELSNCVRRNAKLSELVVSEIVRSVSGMFLLATLYLDSLKGKSSAKDVKTALGKLQTGSGAYHFAYQDAMKRIEHQIDEQALLAKRTLSWLACAERPLSLTELQHALAVELNGSSFDEENLPDTEDMISVCAGLVTYNEQSHVIALVHYTTQEYFEREWARWFPEAHYDICQTCLTYLCYDVFSSGSCETLGGFMRRCREYPLYAYAASNWAYHAKGQPLGTQAVLKLLENDQKIAACNQAHVWDSPDFDEEFYDIPKQTTGLHLAAEFGLEAEVEALLQRNYQPDVTNSMKETPLVFAVRGGHEAVVRTLLDHGASPHLQHCVWTTLSLAAGSGHASLVNLFLKLGLNPDVVTTRNDVSPLSYAAANGHVEAVKQLLDAHADIERKDLGAGMTALLRAAKNGHLDVVHLLLDRGAQPDTETPRNPEYFWQPGGRTPLSLAAEEGHQEIAKVLLGRTVDPGAPDGNGRTHLSYAAEKGHREIVKLLLEHKVDPDAPDARGRTHLSYASEKGYIDIVDILLDAGAKIDQTDTGKDSPLVFATKRSQRALMSHLLEKGANPNIHGKLKSPLAVVVEERDMKMIELLLNHGADPYFKDPHGEGILEKAAQHGHHGVLRTLVRHGVRPDPNTPYEDLLPWAARRDYTSLVQVLLEDGADINVRDSQSGSTALVYAVMEGHDMLAELLVDKGANTRSRDNFGQTPLFYALERKGKIATQILLERDPALLSFRDDFGRSPLLLASEKRCDAILQMAVQEHSEIVSREMEIVLRTIRAPGYDLSQNKCAVLFLWAAANGHLAVINFLLERQISPLCQDDDGRTPLILAARHSHSDAIKAFLDVGLSPNVQDKGGYSPLSWAFRAGDEVAIRLLLQNGADPNGPIKEVPDPRFSGPLIDYCRPQLPLFLAVGRGYESIVRFLLKVGADPNHFTRQSPLPGTTEYEIIVSPLSLAASRGYYSIVEALLDSGADNLICHTSLPEAMKSDNTTIVSLIVEKGIKNKWLIAEHGESLLFHAAYTGYADVVRSLLDEGMDPNTCSMRRVLPLARRDRESGQWKLEEASERDTPLCFAAQEGHEAVAQVLLSKNADPNIASPLRHAIRNGHTAVAELLLQHGAEMNFQDAGASLLLGTAQAGNHDGVKFLLEKGVSSEPADSKHKWRCPLFKAVLNKHMDVVQLLLENGANPNIINRHGGSVLCSTAERGWPEMTELLLQHGAHANYADQLGRTPLFRAVLSRSSGVARALLQKWNADPQAMTCAGRTPLSVAHDLKYSELVWLLSGKQNEALYSQKQVIEGATDDDLFCDTCSCIIPEMDSFFRCLICKNDNHEELLVCVECVAGGLGCYDKLHTLEKMVFIDGMPTTIAKTARWRQVTLPILPFANSHRNLTTYSPSYVVHGGRH</sequence>
<comment type="caution">
    <text evidence="7">The sequence shown here is derived from an EMBL/GenBank/DDBJ whole genome shotgun (WGS) entry which is preliminary data.</text>
</comment>
<feature type="repeat" description="ANK" evidence="3">
    <location>
        <begin position="1105"/>
        <end position="1137"/>
    </location>
</feature>
<dbReference type="GO" id="GO:0009116">
    <property type="term" value="P:nucleoside metabolic process"/>
    <property type="evidence" value="ECO:0007669"/>
    <property type="project" value="InterPro"/>
</dbReference>
<dbReference type="SUPFAM" id="SSF53167">
    <property type="entry name" value="Purine and uridine phosphorylases"/>
    <property type="match status" value="1"/>
</dbReference>
<organism evidence="7 9">
    <name type="scientific">Aspergillus hiratsukae</name>
    <dbReference type="NCBI Taxonomy" id="1194566"/>
    <lineage>
        <taxon>Eukaryota</taxon>
        <taxon>Fungi</taxon>
        <taxon>Dikarya</taxon>
        <taxon>Ascomycota</taxon>
        <taxon>Pezizomycotina</taxon>
        <taxon>Eurotiomycetes</taxon>
        <taxon>Eurotiomycetidae</taxon>
        <taxon>Eurotiales</taxon>
        <taxon>Aspergillaceae</taxon>
        <taxon>Aspergillus</taxon>
        <taxon>Aspergillus subgen. Fumigati</taxon>
    </lineage>
</organism>
<dbReference type="Proteomes" id="UP000630445">
    <property type="component" value="Unassembled WGS sequence"/>
</dbReference>
<evidence type="ECO:0000256" key="1">
    <source>
        <dbReference type="ARBA" id="ARBA00022737"/>
    </source>
</evidence>
<evidence type="ECO:0000259" key="6">
    <source>
        <dbReference type="Pfam" id="PF24883"/>
    </source>
</evidence>
<gene>
    <name evidence="7" type="ORF">CNMCM5793_002288</name>
    <name evidence="8" type="ORF">CNMCM6106_002103</name>
</gene>
<feature type="repeat" description="ANK" evidence="3">
    <location>
        <begin position="997"/>
        <end position="1029"/>
    </location>
</feature>
<evidence type="ECO:0000313" key="7">
    <source>
        <dbReference type="EMBL" id="KAF7125929.1"/>
    </source>
</evidence>
<dbReference type="Gene3D" id="3.40.50.300">
    <property type="entry name" value="P-loop containing nucleotide triphosphate hydrolases"/>
    <property type="match status" value="1"/>
</dbReference>
<dbReference type="Gene3D" id="1.25.40.20">
    <property type="entry name" value="Ankyrin repeat-containing domain"/>
    <property type="match status" value="4"/>
</dbReference>
<dbReference type="InterPro" id="IPR002110">
    <property type="entry name" value="Ankyrin_rpt"/>
</dbReference>
<dbReference type="InterPro" id="IPR027417">
    <property type="entry name" value="P-loop_NTPase"/>
</dbReference>
<dbReference type="Pfam" id="PF22939">
    <property type="entry name" value="WHD_GPIID"/>
    <property type="match status" value="1"/>
</dbReference>
<evidence type="ECO:0000313" key="8">
    <source>
        <dbReference type="EMBL" id="KAF7166179.1"/>
    </source>
</evidence>
<evidence type="ECO:0000313" key="9">
    <source>
        <dbReference type="Proteomes" id="UP000630445"/>
    </source>
</evidence>
<feature type="repeat" description="ANK" evidence="3">
    <location>
        <begin position="897"/>
        <end position="929"/>
    </location>
</feature>
<dbReference type="InterPro" id="IPR036770">
    <property type="entry name" value="Ankyrin_rpt-contain_sf"/>
</dbReference>
<evidence type="ECO:0000256" key="2">
    <source>
        <dbReference type="ARBA" id="ARBA00023043"/>
    </source>
</evidence>
<feature type="repeat" description="ANK" evidence="3">
    <location>
        <begin position="1170"/>
        <end position="1202"/>
    </location>
</feature>
<dbReference type="Pfam" id="PF24883">
    <property type="entry name" value="NPHP3_N"/>
    <property type="match status" value="1"/>
</dbReference>
<feature type="repeat" description="ANK" evidence="3">
    <location>
        <begin position="1452"/>
        <end position="1480"/>
    </location>
</feature>
<dbReference type="OrthoDB" id="1577640at2759"/>
<dbReference type="PROSITE" id="PS50297">
    <property type="entry name" value="ANK_REP_REGION"/>
    <property type="match status" value="16"/>
</dbReference>
<dbReference type="SUPFAM" id="SSF52540">
    <property type="entry name" value="P-loop containing nucleoside triphosphate hydrolases"/>
    <property type="match status" value="1"/>
</dbReference>
<dbReference type="EMBL" id="JACBAD010001959">
    <property type="protein sequence ID" value="KAF7125929.1"/>
    <property type="molecule type" value="Genomic_DNA"/>
</dbReference>
<dbReference type="GO" id="GO:0003824">
    <property type="term" value="F:catalytic activity"/>
    <property type="evidence" value="ECO:0007669"/>
    <property type="project" value="InterPro"/>
</dbReference>
<feature type="domain" description="GPI inositol-deacylase winged helix" evidence="5">
    <location>
        <begin position="688"/>
        <end position="762"/>
    </location>
</feature>
<keyword evidence="1" id="KW-0677">Repeat</keyword>
<dbReference type="SMART" id="SM00248">
    <property type="entry name" value="ANK"/>
    <property type="match status" value="27"/>
</dbReference>
<dbReference type="Proteomes" id="UP000662466">
    <property type="component" value="Unassembled WGS sequence"/>
</dbReference>
<protein>
    <recommendedName>
        <fullName evidence="10">Nucleoside phosphorylase domain-containing protein</fullName>
    </recommendedName>
</protein>
<dbReference type="InterPro" id="IPR054471">
    <property type="entry name" value="GPIID_WHD"/>
</dbReference>
<feature type="repeat" description="ANK" evidence="3">
    <location>
        <begin position="963"/>
        <end position="995"/>
    </location>
</feature>
<dbReference type="InterPro" id="IPR056884">
    <property type="entry name" value="NPHP3-like_N"/>
</dbReference>
<feature type="repeat" description="ANK" evidence="3">
    <location>
        <begin position="1547"/>
        <end position="1570"/>
    </location>
</feature>
<feature type="repeat" description="ANK" evidence="3">
    <location>
        <begin position="1790"/>
        <end position="1822"/>
    </location>
</feature>
<feature type="repeat" description="ANK" evidence="3">
    <location>
        <begin position="1072"/>
        <end position="1104"/>
    </location>
</feature>
<feature type="repeat" description="ANK" evidence="3">
    <location>
        <begin position="1690"/>
        <end position="1722"/>
    </location>
</feature>
<reference evidence="7" key="1">
    <citation type="submission" date="2020-06" db="EMBL/GenBank/DDBJ databases">
        <title>Draft genome sequences of strains closely related to Aspergillus parafelis and Aspergillus hiratsukae.</title>
        <authorList>
            <person name="Dos Santos R.A.C."/>
            <person name="Rivero-Menendez O."/>
            <person name="Steenwyk J.L."/>
            <person name="Mead M.E."/>
            <person name="Goldman G.H."/>
            <person name="Alastruey-Izquierdo A."/>
            <person name="Rokas A."/>
        </authorList>
    </citation>
    <scope>NUCLEOTIDE SEQUENCE</scope>
    <source>
        <strain evidence="7">CNM-CM5793</strain>
        <strain evidence="8">CNM-CM6106</strain>
    </source>
</reference>
<dbReference type="PANTHER" id="PTHR24198:SF165">
    <property type="entry name" value="ANKYRIN REPEAT-CONTAINING PROTEIN-RELATED"/>
    <property type="match status" value="1"/>
</dbReference>
<accession>A0A8H6PCN4</accession>
<keyword evidence="2 3" id="KW-0040">ANK repeat</keyword>
<dbReference type="PANTHER" id="PTHR24198">
    <property type="entry name" value="ANKYRIN REPEAT AND PROTEIN KINASE DOMAIN-CONTAINING PROTEIN"/>
    <property type="match status" value="1"/>
</dbReference>
<keyword evidence="9" id="KW-1185">Reference proteome</keyword>
<feature type="region of interest" description="Disordered" evidence="4">
    <location>
        <begin position="18"/>
        <end position="44"/>
    </location>
</feature>
<name>A0A8H6PCN4_9EURO</name>
<dbReference type="Pfam" id="PF00023">
    <property type="entry name" value="Ank"/>
    <property type="match status" value="1"/>
</dbReference>
<dbReference type="SUPFAM" id="SSF48403">
    <property type="entry name" value="Ankyrin repeat"/>
    <property type="match status" value="4"/>
</dbReference>
<dbReference type="EMBL" id="JACBAF010002149">
    <property type="protein sequence ID" value="KAF7166179.1"/>
    <property type="molecule type" value="Genomic_DNA"/>
</dbReference>
<feature type="repeat" description="ANK" evidence="3">
    <location>
        <begin position="1240"/>
        <end position="1267"/>
    </location>
</feature>
<feature type="repeat" description="ANK" evidence="3">
    <location>
        <begin position="1039"/>
        <end position="1071"/>
    </location>
</feature>
<feature type="repeat" description="ANK" evidence="3">
    <location>
        <begin position="1419"/>
        <end position="1451"/>
    </location>
</feature>
<feature type="domain" description="Nephrocystin 3-like N-terminal" evidence="6">
    <location>
        <begin position="410"/>
        <end position="574"/>
    </location>
</feature>
<feature type="repeat" description="ANK" evidence="3">
    <location>
        <begin position="1757"/>
        <end position="1789"/>
    </location>
</feature>
<evidence type="ECO:0008006" key="10">
    <source>
        <dbReference type="Google" id="ProtNLM"/>
    </source>
</evidence>
<feature type="repeat" description="ANK" evidence="3">
    <location>
        <begin position="1269"/>
        <end position="1301"/>
    </location>
</feature>
<feature type="repeat" description="ANK" evidence="3">
    <location>
        <begin position="1662"/>
        <end position="1694"/>
    </location>
</feature>
<feature type="repeat" description="ANK" evidence="3">
    <location>
        <begin position="1607"/>
        <end position="1639"/>
    </location>
</feature>
<dbReference type="PROSITE" id="PS50088">
    <property type="entry name" value="ANK_REPEAT"/>
    <property type="match status" value="18"/>
</dbReference>
<feature type="repeat" description="ANK" evidence="3">
    <location>
        <begin position="1500"/>
        <end position="1532"/>
    </location>
</feature>
<evidence type="ECO:0000256" key="3">
    <source>
        <dbReference type="PROSITE-ProRule" id="PRU00023"/>
    </source>
</evidence>
<dbReference type="PRINTS" id="PR01415">
    <property type="entry name" value="ANKYRIN"/>
</dbReference>
<proteinExistence type="predicted"/>
<dbReference type="Gene3D" id="3.40.50.1580">
    <property type="entry name" value="Nucleoside phosphorylase domain"/>
    <property type="match status" value="1"/>
</dbReference>
<dbReference type="Pfam" id="PF12796">
    <property type="entry name" value="Ank_2"/>
    <property type="match status" value="9"/>
</dbReference>
<evidence type="ECO:0000259" key="5">
    <source>
        <dbReference type="Pfam" id="PF22939"/>
    </source>
</evidence>
<evidence type="ECO:0000256" key="4">
    <source>
        <dbReference type="SAM" id="MobiDB-lite"/>
    </source>
</evidence>
<dbReference type="InterPro" id="IPR035994">
    <property type="entry name" value="Nucleoside_phosphorylase_sf"/>
</dbReference>